<evidence type="ECO:0000256" key="4">
    <source>
        <dbReference type="ARBA" id="ARBA00023136"/>
    </source>
</evidence>
<comment type="subcellular location">
    <subcellularLocation>
        <location evidence="1">Membrane</location>
        <topology evidence="1">Multi-pass membrane protein</topology>
    </subcellularLocation>
</comment>
<keyword evidence="4 5" id="KW-0472">Membrane</keyword>
<keyword evidence="3 5" id="KW-1133">Transmembrane helix</keyword>
<feature type="transmembrane region" description="Helical" evidence="5">
    <location>
        <begin position="55"/>
        <end position="79"/>
    </location>
</feature>
<evidence type="ECO:0000259" key="6">
    <source>
        <dbReference type="SMART" id="SM00724"/>
    </source>
</evidence>
<organism evidence="7 8">
    <name type="scientific">Cymbomonas tetramitiformis</name>
    <dbReference type="NCBI Taxonomy" id="36881"/>
    <lineage>
        <taxon>Eukaryota</taxon>
        <taxon>Viridiplantae</taxon>
        <taxon>Chlorophyta</taxon>
        <taxon>Pyramimonadophyceae</taxon>
        <taxon>Pyramimonadales</taxon>
        <taxon>Pyramimonadaceae</taxon>
        <taxon>Cymbomonas</taxon>
    </lineage>
</organism>
<dbReference type="GO" id="GO:0016020">
    <property type="term" value="C:membrane"/>
    <property type="evidence" value="ECO:0007669"/>
    <property type="project" value="UniProtKB-SubCell"/>
</dbReference>
<feature type="transmembrane region" description="Helical" evidence="5">
    <location>
        <begin position="137"/>
        <end position="163"/>
    </location>
</feature>
<protein>
    <recommendedName>
        <fullName evidence="6">TLC domain-containing protein</fullName>
    </recommendedName>
</protein>
<keyword evidence="2 5" id="KW-0812">Transmembrane</keyword>
<feature type="transmembrane region" description="Helical" evidence="5">
    <location>
        <begin position="228"/>
        <end position="251"/>
    </location>
</feature>
<feature type="domain" description="TLC" evidence="6">
    <location>
        <begin position="52"/>
        <end position="259"/>
    </location>
</feature>
<gene>
    <name evidence="7" type="ORF">CYMTET_18425</name>
</gene>
<sequence>MVAPTLQDTAYFLGIYFVIYWIIFAAAYLLAYLAPRQTPRPKPGGSEQLLPSSRIVFANRMCSITHAIIAVYCFTNVVLVKLPDMNTSSRWFLPLDYLQESDPTYHWVVPILVAYAAADTVYMFIWEMDMIFVYHHLAVIIGVLPLHLCEHGWMMAVVATVLAEFTNPLQNTRQYAYDFGFDTINKVLYVPFMLIFTSFRGFIMPTVLIDYFIFIFLESHSNDPSIQFSLSCMKLCWLIFAAGCLGSLIWLKDAVAEFVGSFKKAKIV</sequence>
<evidence type="ECO:0000313" key="8">
    <source>
        <dbReference type="Proteomes" id="UP001190700"/>
    </source>
</evidence>
<comment type="caution">
    <text evidence="7">The sequence shown here is derived from an EMBL/GenBank/DDBJ whole genome shotgun (WGS) entry which is preliminary data.</text>
</comment>
<keyword evidence="8" id="KW-1185">Reference proteome</keyword>
<dbReference type="SMART" id="SM00724">
    <property type="entry name" value="TLC"/>
    <property type="match status" value="1"/>
</dbReference>
<dbReference type="InterPro" id="IPR040327">
    <property type="entry name" value="At5g14285-like"/>
</dbReference>
<feature type="transmembrane region" description="Helical" evidence="5">
    <location>
        <begin position="188"/>
        <end position="216"/>
    </location>
</feature>
<proteinExistence type="predicted"/>
<evidence type="ECO:0000256" key="3">
    <source>
        <dbReference type="ARBA" id="ARBA00022989"/>
    </source>
</evidence>
<dbReference type="PANTHER" id="PTHR31766">
    <property type="entry name" value="GLABROUS1 ENHANCER-BINDING PROTEIN-LIKE 2"/>
    <property type="match status" value="1"/>
</dbReference>
<evidence type="ECO:0000256" key="2">
    <source>
        <dbReference type="ARBA" id="ARBA00022692"/>
    </source>
</evidence>
<dbReference type="Proteomes" id="UP001190700">
    <property type="component" value="Unassembled WGS sequence"/>
</dbReference>
<evidence type="ECO:0000313" key="7">
    <source>
        <dbReference type="EMBL" id="KAK3273326.1"/>
    </source>
</evidence>
<reference evidence="7 8" key="1">
    <citation type="journal article" date="2015" name="Genome Biol. Evol.">
        <title>Comparative Genomics of a Bacterivorous Green Alga Reveals Evolutionary Causalities and Consequences of Phago-Mixotrophic Mode of Nutrition.</title>
        <authorList>
            <person name="Burns J.A."/>
            <person name="Paasch A."/>
            <person name="Narechania A."/>
            <person name="Kim E."/>
        </authorList>
    </citation>
    <scope>NUCLEOTIDE SEQUENCE [LARGE SCALE GENOMIC DNA]</scope>
    <source>
        <strain evidence="7 8">PLY_AMNH</strain>
    </source>
</reference>
<evidence type="ECO:0000256" key="1">
    <source>
        <dbReference type="ARBA" id="ARBA00004141"/>
    </source>
</evidence>
<evidence type="ECO:0000256" key="5">
    <source>
        <dbReference type="SAM" id="Phobius"/>
    </source>
</evidence>
<dbReference type="PANTHER" id="PTHR31766:SF2">
    <property type="entry name" value="GLABROUS1 ENHANCER-BINDING PROTEIN-LIKE 2"/>
    <property type="match status" value="1"/>
</dbReference>
<feature type="transmembrane region" description="Helical" evidence="5">
    <location>
        <begin position="105"/>
        <end position="125"/>
    </location>
</feature>
<dbReference type="Pfam" id="PF03798">
    <property type="entry name" value="TRAM_LAG1_CLN8"/>
    <property type="match status" value="1"/>
</dbReference>
<dbReference type="EMBL" id="LGRX02008527">
    <property type="protein sequence ID" value="KAK3273326.1"/>
    <property type="molecule type" value="Genomic_DNA"/>
</dbReference>
<feature type="transmembrane region" description="Helical" evidence="5">
    <location>
        <begin position="12"/>
        <end position="34"/>
    </location>
</feature>
<dbReference type="AlphaFoldDB" id="A0AAE0G848"/>
<accession>A0AAE0G848</accession>
<name>A0AAE0G848_9CHLO</name>
<dbReference type="InterPro" id="IPR006634">
    <property type="entry name" value="TLC-dom"/>
</dbReference>